<keyword evidence="3" id="KW-1185">Reference proteome</keyword>
<dbReference type="EMBL" id="JAANNT010000006">
    <property type="protein sequence ID" value="NUV28801.1"/>
    <property type="molecule type" value="Genomic_DNA"/>
</dbReference>
<evidence type="ECO:0000313" key="3">
    <source>
        <dbReference type="Proteomes" id="UP000540128"/>
    </source>
</evidence>
<reference evidence="2 3" key="1">
    <citation type="submission" date="2020-03" db="EMBL/GenBank/DDBJ databases">
        <title>Complete genome sequence of sixteen Streptomyces strains facilitates identification of candidate genes involved in plant growth-promotion in grain legumes and cereals.</title>
        <authorList>
            <person name="Gopalakrishnan S."/>
            <person name="Thakur V."/>
            <person name="Saxena R."/>
            <person name="Vadlamudi S."/>
            <person name="Purohit S."/>
            <person name="Kumar V."/>
            <person name="Rathore A."/>
            <person name="Chitikineni A."/>
            <person name="Varshney R.K."/>
        </authorList>
    </citation>
    <scope>NUCLEOTIDE SEQUENCE [LARGE SCALE GENOMIC DNA]</scope>
    <source>
        <strain evidence="2 3">KAI-180</strain>
    </source>
</reference>
<organism evidence="2 3">
    <name type="scientific">Streptomyces odorifer</name>
    <dbReference type="NCBI Taxonomy" id="53450"/>
    <lineage>
        <taxon>Bacteria</taxon>
        <taxon>Bacillati</taxon>
        <taxon>Actinomycetota</taxon>
        <taxon>Actinomycetes</taxon>
        <taxon>Kitasatosporales</taxon>
        <taxon>Streptomycetaceae</taxon>
        <taxon>Streptomyces</taxon>
        <taxon>Streptomyces albidoflavus group</taxon>
    </lineage>
</organism>
<dbReference type="Proteomes" id="UP000540128">
    <property type="component" value="Unassembled WGS sequence"/>
</dbReference>
<sequence>MSGDSDPELVPHTPEASSGFPEELADRLQEYLANRGVTDLERAAMVGGQVVDLLFTVDGENTAVLIDAGWPPERDPARHLRLTHARADVLLGPPPEAAAPSPPS</sequence>
<evidence type="ECO:0000256" key="1">
    <source>
        <dbReference type="SAM" id="MobiDB-lite"/>
    </source>
</evidence>
<accession>A0A7Y6C846</accession>
<protein>
    <submittedName>
        <fullName evidence="2">Uncharacterized protein</fullName>
    </submittedName>
</protein>
<feature type="region of interest" description="Disordered" evidence="1">
    <location>
        <begin position="1"/>
        <end position="22"/>
    </location>
</feature>
<gene>
    <name evidence="2" type="ORF">G6W59_10745</name>
</gene>
<comment type="caution">
    <text evidence="2">The sequence shown here is derived from an EMBL/GenBank/DDBJ whole genome shotgun (WGS) entry which is preliminary data.</text>
</comment>
<proteinExistence type="predicted"/>
<name>A0A7Y6C846_9ACTN</name>
<dbReference type="AlphaFoldDB" id="A0A7Y6C846"/>
<dbReference type="RefSeq" id="WP_047139871.1">
    <property type="nucleotide sequence ID" value="NZ_JAANNT010000006.1"/>
</dbReference>
<evidence type="ECO:0000313" key="2">
    <source>
        <dbReference type="EMBL" id="NUV28801.1"/>
    </source>
</evidence>